<evidence type="ECO:0000313" key="2">
    <source>
        <dbReference type="Proteomes" id="UP000187283"/>
    </source>
</evidence>
<sequence length="570" mass="65610">MDKLSIDIIREICLTLRPIENESSDIRVENENMSNKRTLMEMARLSKRWNYIVTPILFNEITLPFKSLTALRGTNEKYRDQIKVLKLTNLKIHKMIKDNGLSNLDLDIENNYNGQRRSPSFIREKDILISLYEFIGLEWPSIHTVIIDAQQDKLFMSNCLNIISGSFPKIKSMTIMNAGNITGLHLWMAKKHPKLENLKLVGTFDSRLSFSQLFSSYEAYDDKKPTTGLSNLTNLKIENINLSDDMFEKLSNNKKIKTLNVSNSTFEPNTVAVKKSEVSERSVWFQTQGIETKTLTKTAQNQVVSLDFSDMLPIDSEYVLRVNSQSFPNLEEFGLSCAIFPHDGKFFDMMFKKKFDSLKRLVLPTINDKLASEISLNCPNLTSLTIVANGSHSYEFLEFTSYGLNSLLSKLSKITNIEISTGCFTSKKPIKINDGLLTYYDYKNWASTDLRRFSIKDAYFSAKSIAIILNKMKSLIVFEVSLKNAKIYEDHNELQTDSGFILDNIRFDSVRLKKLLIYCSTSSSFERLAEIIPFSHSFESFTVYYSEIKRKYAEQLNSVPNLYLRRRSFC</sequence>
<reference evidence="1 2" key="1">
    <citation type="submission" date="2017-01" db="EMBL/GenBank/DDBJ databases">
        <authorList>
            <person name="Mah S.A."/>
            <person name="Swanson W.J."/>
            <person name="Moy G.W."/>
            <person name="Vacquier V.D."/>
        </authorList>
    </citation>
    <scope>NUCLEOTIDE SEQUENCE [LARGE SCALE GENOMIC DNA]</scope>
    <source>
        <strain evidence="1 2">GSMNP</strain>
    </source>
</reference>
<evidence type="ECO:0000313" key="1">
    <source>
        <dbReference type="EMBL" id="OMJ25380.1"/>
    </source>
</evidence>
<protein>
    <recommendedName>
        <fullName evidence="3">F-box domain-containing protein</fullName>
    </recommendedName>
</protein>
<name>A0A1R1YER8_9FUNG</name>
<dbReference type="Proteomes" id="UP000187283">
    <property type="component" value="Unassembled WGS sequence"/>
</dbReference>
<gene>
    <name evidence="1" type="ORF">AYI70_g938</name>
</gene>
<keyword evidence="2" id="KW-1185">Reference proteome</keyword>
<dbReference type="AlphaFoldDB" id="A0A1R1YER8"/>
<organism evidence="1 2">
    <name type="scientific">Smittium culicis</name>
    <dbReference type="NCBI Taxonomy" id="133412"/>
    <lineage>
        <taxon>Eukaryota</taxon>
        <taxon>Fungi</taxon>
        <taxon>Fungi incertae sedis</taxon>
        <taxon>Zoopagomycota</taxon>
        <taxon>Kickxellomycotina</taxon>
        <taxon>Harpellomycetes</taxon>
        <taxon>Harpellales</taxon>
        <taxon>Legeriomycetaceae</taxon>
        <taxon>Smittium</taxon>
    </lineage>
</organism>
<dbReference type="Gene3D" id="3.80.10.10">
    <property type="entry name" value="Ribonuclease Inhibitor"/>
    <property type="match status" value="1"/>
</dbReference>
<evidence type="ECO:0008006" key="3">
    <source>
        <dbReference type="Google" id="ProtNLM"/>
    </source>
</evidence>
<dbReference type="InterPro" id="IPR032675">
    <property type="entry name" value="LRR_dom_sf"/>
</dbReference>
<dbReference type="OrthoDB" id="5688595at2759"/>
<accession>A0A1R1YER8</accession>
<dbReference type="EMBL" id="LSSN01000180">
    <property type="protein sequence ID" value="OMJ25380.1"/>
    <property type="molecule type" value="Genomic_DNA"/>
</dbReference>
<comment type="caution">
    <text evidence="1">The sequence shown here is derived from an EMBL/GenBank/DDBJ whole genome shotgun (WGS) entry which is preliminary data.</text>
</comment>
<proteinExistence type="predicted"/>
<dbReference type="SUPFAM" id="SSF52047">
    <property type="entry name" value="RNI-like"/>
    <property type="match status" value="1"/>
</dbReference>